<evidence type="ECO:0000259" key="2">
    <source>
        <dbReference type="PROSITE" id="PS51898"/>
    </source>
</evidence>
<proteinExistence type="predicted"/>
<evidence type="ECO:0000313" key="3">
    <source>
        <dbReference type="EMBL" id="SOB57939.1"/>
    </source>
</evidence>
<sequence length="510" mass="58166">MVGGGMSNLYLSLFDAESSLEYHWDNPGVVYDRFGHSVDTSGEVWELTDPTRTNYCNWKRAYCAKDNLETVKAYVAHCIETKAPHTVGNIFYYLIEDEKNDILDNYPLSMCNLLSLLDCYRESGEEWKFHWVRKWYVWCTDVAFPGFSRSICEELLNYSIEGNEKGVAVLTEDPDDGPLDNVEYDLLRSVVKSGVGSEFERICIMLCMELGANPKNIVLLEERDFIKNKTSSGSWLYSLNVPRIKKRSSSRSVRARKISPHLGQFIDRLIEINNDNFGRPYAEKTPILRSNRKRYFLSRSLKRFEFHMTTRDFCKAVQKYPIVAKLVSRRSGDILHLTPRRLRYTFATRLVEQGASPAVVADALDHTDLQHVAVYFKARGKTVEALDKALECNPHYLDVISRFSGIVVEREETNGIPTVPGETPTYRNLGGIGGCGAKSLCKLYPPLSCYLCPSFQAWKDGPHQDMLDELKTYAREMAATSGYPVARITNQVDDVILAISQLLQRIKEME</sequence>
<dbReference type="SUPFAM" id="SSF56349">
    <property type="entry name" value="DNA breaking-rejoining enzymes"/>
    <property type="match status" value="1"/>
</dbReference>
<dbReference type="InterPro" id="IPR002104">
    <property type="entry name" value="Integrase_catalytic"/>
</dbReference>
<dbReference type="Gene3D" id="1.10.443.10">
    <property type="entry name" value="Intergrase catalytic core"/>
    <property type="match status" value="1"/>
</dbReference>
<dbReference type="EMBL" id="LT907975">
    <property type="protein sequence ID" value="SOB57939.1"/>
    <property type="molecule type" value="Genomic_DNA"/>
</dbReference>
<dbReference type="KEGG" id="pprf:DPRO_1051"/>
<accession>A0A2C8F688</accession>
<dbReference type="GO" id="GO:0006310">
    <property type="term" value="P:DNA recombination"/>
    <property type="evidence" value="ECO:0007669"/>
    <property type="project" value="UniProtKB-KW"/>
</dbReference>
<dbReference type="GO" id="GO:0003677">
    <property type="term" value="F:DNA binding"/>
    <property type="evidence" value="ECO:0007669"/>
    <property type="project" value="InterPro"/>
</dbReference>
<dbReference type="InterPro" id="IPR011010">
    <property type="entry name" value="DNA_brk_join_enz"/>
</dbReference>
<name>A0A2C8F688_9BACT</name>
<gene>
    <name evidence="3" type="ORF">DPRO_1051</name>
</gene>
<organism evidence="3 4">
    <name type="scientific">Pseudodesulfovibrio profundus</name>
    <dbReference type="NCBI Taxonomy" id="57320"/>
    <lineage>
        <taxon>Bacteria</taxon>
        <taxon>Pseudomonadati</taxon>
        <taxon>Thermodesulfobacteriota</taxon>
        <taxon>Desulfovibrionia</taxon>
        <taxon>Desulfovibrionales</taxon>
        <taxon>Desulfovibrionaceae</taxon>
    </lineage>
</organism>
<evidence type="ECO:0000256" key="1">
    <source>
        <dbReference type="ARBA" id="ARBA00023172"/>
    </source>
</evidence>
<evidence type="ECO:0000313" key="4">
    <source>
        <dbReference type="Proteomes" id="UP000219215"/>
    </source>
</evidence>
<dbReference type="PROSITE" id="PS51898">
    <property type="entry name" value="TYR_RECOMBINASE"/>
    <property type="match status" value="1"/>
</dbReference>
<feature type="domain" description="Tyr recombinase" evidence="2">
    <location>
        <begin position="172"/>
        <end position="391"/>
    </location>
</feature>
<dbReference type="InterPro" id="IPR013762">
    <property type="entry name" value="Integrase-like_cat_sf"/>
</dbReference>
<dbReference type="GO" id="GO:0015074">
    <property type="term" value="P:DNA integration"/>
    <property type="evidence" value="ECO:0007669"/>
    <property type="project" value="InterPro"/>
</dbReference>
<dbReference type="AlphaFoldDB" id="A0A2C8F688"/>
<keyword evidence="4" id="KW-1185">Reference proteome</keyword>
<reference evidence="4" key="1">
    <citation type="submission" date="2017-09" db="EMBL/GenBank/DDBJ databases">
        <authorList>
            <person name="Regsiter A."/>
            <person name="William W."/>
        </authorList>
    </citation>
    <scope>NUCLEOTIDE SEQUENCE [LARGE SCALE GENOMIC DNA]</scope>
    <source>
        <strain evidence="4">500-1</strain>
    </source>
</reference>
<dbReference type="Pfam" id="PF00589">
    <property type="entry name" value="Phage_integrase"/>
    <property type="match status" value="1"/>
</dbReference>
<keyword evidence="1" id="KW-0233">DNA recombination</keyword>
<protein>
    <submittedName>
        <fullName evidence="3">Putative Integrase family protein</fullName>
    </submittedName>
</protein>
<dbReference type="Proteomes" id="UP000219215">
    <property type="component" value="Chromosome DPRO"/>
</dbReference>